<evidence type="ECO:0000313" key="1">
    <source>
        <dbReference type="EMBL" id="KAH6641033.1"/>
    </source>
</evidence>
<sequence>MYRGSYSNRGARRGGRGGNRGGFRSASHGNRNRNLPSVANSSGTSIFEGPQLPKAALIGGGHFNPSATGYDRSRMSTINSGEEKPDGVSFAIVHVQTQPQWMDKNIIYVKSNLHLLPEYAEKKSLLLENHKEMGQEELMDRTTAELTQSIKFNRYGVEDGPDVEIFDSEGQISSLILPGDWMSVSHEPPLFASVDTPSIKYTPVFVDPLAVFAGYRNDSNSTGFKFVAWFLIEEIELFAANSLDLARKMHDKKWSSDIGHEWAAVKLMRVEKGDPEWRPAPDIRRRPAASQASDATKAADVVLELSTEAVVEILASVTAMIEFEHKDTGPVQDGDRVDGAETAQPLDEVQEHKSESKEGGSDDAAKEAVPDIGADTDSGGDVVHTAVDNDAGVDNEIKTEVVKVEDHVEDTKGGSAKELEDGDGGTDKEAIPETDNGGAKATDHHGESVLSIQLKDKQALVEKGEKLVEDAKVEVDDSVTPTGVSEETADRELVVGKMKEDEVAVKIPTTAGEGREAKEEKEEVKEEKEEAMDEKEDKGQGEEKI</sequence>
<proteinExistence type="predicted"/>
<keyword evidence="2" id="KW-1185">Reference proteome</keyword>
<gene>
    <name evidence="1" type="ORF">F5144DRAFT_641677</name>
</gene>
<accession>A0ACB7PJ11</accession>
<protein>
    <submittedName>
        <fullName evidence="1">Uncharacterized protein</fullName>
    </submittedName>
</protein>
<comment type="caution">
    <text evidence="1">The sequence shown here is derived from an EMBL/GenBank/DDBJ whole genome shotgun (WGS) entry which is preliminary data.</text>
</comment>
<dbReference type="EMBL" id="JAGIZQ010000002">
    <property type="protein sequence ID" value="KAH6641033.1"/>
    <property type="molecule type" value="Genomic_DNA"/>
</dbReference>
<reference evidence="1 2" key="1">
    <citation type="journal article" date="2021" name="Nat. Commun.">
        <title>Genetic determinants of endophytism in the Arabidopsis root mycobiome.</title>
        <authorList>
            <person name="Mesny F."/>
            <person name="Miyauchi S."/>
            <person name="Thiergart T."/>
            <person name="Pickel B."/>
            <person name="Atanasova L."/>
            <person name="Karlsson M."/>
            <person name="Huettel B."/>
            <person name="Barry K.W."/>
            <person name="Haridas S."/>
            <person name="Chen C."/>
            <person name="Bauer D."/>
            <person name="Andreopoulos W."/>
            <person name="Pangilinan J."/>
            <person name="LaButti K."/>
            <person name="Riley R."/>
            <person name="Lipzen A."/>
            <person name="Clum A."/>
            <person name="Drula E."/>
            <person name="Henrissat B."/>
            <person name="Kohler A."/>
            <person name="Grigoriev I.V."/>
            <person name="Martin F.M."/>
            <person name="Hacquard S."/>
        </authorList>
    </citation>
    <scope>NUCLEOTIDE SEQUENCE [LARGE SCALE GENOMIC DNA]</scope>
    <source>
        <strain evidence="1 2">MPI-SDFR-AT-0079</strain>
    </source>
</reference>
<organism evidence="1 2">
    <name type="scientific">Chaetomium tenue</name>
    <dbReference type="NCBI Taxonomy" id="1854479"/>
    <lineage>
        <taxon>Eukaryota</taxon>
        <taxon>Fungi</taxon>
        <taxon>Dikarya</taxon>
        <taxon>Ascomycota</taxon>
        <taxon>Pezizomycotina</taxon>
        <taxon>Sordariomycetes</taxon>
        <taxon>Sordariomycetidae</taxon>
        <taxon>Sordariales</taxon>
        <taxon>Chaetomiaceae</taxon>
        <taxon>Chaetomium</taxon>
    </lineage>
</organism>
<dbReference type="Proteomes" id="UP000724584">
    <property type="component" value="Unassembled WGS sequence"/>
</dbReference>
<evidence type="ECO:0000313" key="2">
    <source>
        <dbReference type="Proteomes" id="UP000724584"/>
    </source>
</evidence>
<name>A0ACB7PJ11_9PEZI</name>